<dbReference type="Proteomes" id="UP000013378">
    <property type="component" value="Unassembled WGS sequence"/>
</dbReference>
<dbReference type="InterPro" id="IPR036634">
    <property type="entry name" value="PRD_sf"/>
</dbReference>
<dbReference type="RefSeq" id="WP_006315349.1">
    <property type="nucleotide sequence ID" value="NZ_ARZA01000223.1"/>
</dbReference>
<evidence type="ECO:0000256" key="4">
    <source>
        <dbReference type="ARBA" id="ARBA00023159"/>
    </source>
</evidence>
<reference evidence="9 10" key="1">
    <citation type="journal article" date="2015" name="Geomicrobiol. J.">
        <title>Caldisalinibacter kiritimatiensis gen. nov., sp. nov., a moderately thermohalophilic thiosulfate-reducing bacterium from a hypersaline microbial mat.</title>
        <authorList>
            <person name="Ben Hania W."/>
            <person name="Joseph M."/>
            <person name="Fiebig A."/>
            <person name="Bunk B."/>
            <person name="Klenk H.-P."/>
            <person name="Fardeau M.-L."/>
            <person name="Spring S."/>
        </authorList>
    </citation>
    <scope>NUCLEOTIDE SEQUENCE [LARGE SCALE GENOMIC DNA]</scope>
    <source>
        <strain evidence="9 10">L21-TH-D2</strain>
    </source>
</reference>
<dbReference type="PANTHER" id="PTHR30185">
    <property type="entry name" value="CRYPTIC BETA-GLUCOSIDE BGL OPERON ANTITERMINATOR"/>
    <property type="match status" value="1"/>
</dbReference>
<evidence type="ECO:0000256" key="2">
    <source>
        <dbReference type="ARBA" id="ARBA00022737"/>
    </source>
</evidence>
<dbReference type="Pfam" id="PF05043">
    <property type="entry name" value="Mga"/>
    <property type="match status" value="1"/>
</dbReference>
<dbReference type="GO" id="GO:0006355">
    <property type="term" value="P:regulation of DNA-templated transcription"/>
    <property type="evidence" value="ECO:0007669"/>
    <property type="project" value="InterPro"/>
</dbReference>
<dbReference type="InterPro" id="IPR013011">
    <property type="entry name" value="PTS_EIIB_2"/>
</dbReference>
<dbReference type="PROSITE" id="PS51372">
    <property type="entry name" value="PRD_2"/>
    <property type="match status" value="2"/>
</dbReference>
<dbReference type="InterPro" id="IPR011608">
    <property type="entry name" value="PRD"/>
</dbReference>
<feature type="domain" description="PRD" evidence="8">
    <location>
        <begin position="305"/>
        <end position="412"/>
    </location>
</feature>
<evidence type="ECO:0000313" key="9">
    <source>
        <dbReference type="EMBL" id="EOC99941.1"/>
    </source>
</evidence>
<dbReference type="eggNOG" id="COG3711">
    <property type="taxonomic scope" value="Bacteria"/>
</dbReference>
<keyword evidence="10" id="KW-1185">Reference proteome</keyword>
<dbReference type="OrthoDB" id="3175596at2"/>
<gene>
    <name evidence="9" type="ORF">L21TH_2022</name>
</gene>
<proteinExistence type="predicted"/>
<keyword evidence="1" id="KW-0808">Transferase</keyword>
<dbReference type="InterPro" id="IPR050661">
    <property type="entry name" value="BglG_antiterminators"/>
</dbReference>
<dbReference type="SUPFAM" id="SSF63520">
    <property type="entry name" value="PTS-regulatory domain, PRD"/>
    <property type="match status" value="2"/>
</dbReference>
<dbReference type="Pfam" id="PF08279">
    <property type="entry name" value="HTH_11"/>
    <property type="match status" value="1"/>
</dbReference>
<evidence type="ECO:0000256" key="1">
    <source>
        <dbReference type="ARBA" id="ARBA00022679"/>
    </source>
</evidence>
<keyword evidence="2" id="KW-0677">Repeat</keyword>
<keyword evidence="4" id="KW-0010">Activator</keyword>
<feature type="domain" description="PTS EIIA type-2" evidence="6">
    <location>
        <begin position="519"/>
        <end position="658"/>
    </location>
</feature>
<dbReference type="Gene3D" id="3.40.930.10">
    <property type="entry name" value="Mannitol-specific EII, Chain A"/>
    <property type="match status" value="1"/>
</dbReference>
<dbReference type="CDD" id="cd05568">
    <property type="entry name" value="PTS_IIB_bgl_like"/>
    <property type="match status" value="1"/>
</dbReference>
<name>R1ATI7_9FIRM</name>
<evidence type="ECO:0000259" key="6">
    <source>
        <dbReference type="PROSITE" id="PS51094"/>
    </source>
</evidence>
<dbReference type="SUPFAM" id="SSF52794">
    <property type="entry name" value="PTS system IIB component-like"/>
    <property type="match status" value="1"/>
</dbReference>
<dbReference type="PROSITE" id="PS51094">
    <property type="entry name" value="PTS_EIIA_TYPE_2"/>
    <property type="match status" value="1"/>
</dbReference>
<dbReference type="SUPFAM" id="SSF55804">
    <property type="entry name" value="Phoshotransferase/anion transport protein"/>
    <property type="match status" value="1"/>
</dbReference>
<dbReference type="PATRIC" id="fig|1304284.3.peg.1987"/>
<dbReference type="eggNOG" id="COG1762">
    <property type="taxonomic scope" value="Bacteria"/>
</dbReference>
<dbReference type="AlphaFoldDB" id="R1ATI7"/>
<dbReference type="InterPro" id="IPR036388">
    <property type="entry name" value="WH-like_DNA-bd_sf"/>
</dbReference>
<dbReference type="STRING" id="1304284.L21TH_2022"/>
<dbReference type="Pfam" id="PF00874">
    <property type="entry name" value="PRD"/>
    <property type="match status" value="2"/>
</dbReference>
<dbReference type="InterPro" id="IPR002178">
    <property type="entry name" value="PTS_EIIA_type-2_dom"/>
</dbReference>
<dbReference type="GO" id="GO:0009401">
    <property type="term" value="P:phosphoenolpyruvate-dependent sugar phosphotransferase system"/>
    <property type="evidence" value="ECO:0007669"/>
    <property type="project" value="InterPro"/>
</dbReference>
<dbReference type="Gene3D" id="1.10.10.10">
    <property type="entry name" value="Winged helix-like DNA-binding domain superfamily/Winged helix DNA-binding domain"/>
    <property type="match status" value="2"/>
</dbReference>
<dbReference type="GO" id="GO:0008982">
    <property type="term" value="F:protein-N(PI)-phosphohistidine-sugar phosphotransferase activity"/>
    <property type="evidence" value="ECO:0007669"/>
    <property type="project" value="InterPro"/>
</dbReference>
<sequence>MNSFMNTRVSKILSELINGNEPVSGKYLAKLTGVTDRTIRNDIKFINLHKSELGVAIDSVHRKGYVIKIQNNEKYRELLHYLKCRRDYEECHIPITPKDRVEYTIKKLLISTGYLTIEQIAKELFVSKSTIVNDLIKVEEKLNEYDLKILRKRNYGIKLWGNEINIRTCIAKHLVNRSYEETLDLYLKDILELVKLKQIKEILLKELQSVNIEFTDSSLHSLSIHIVIIIKRLQIGCHIKRENIKEIDTIACTKQYTIAKNIAKVIEELLNIKIPHEEIIYIAMHLLSKKEIVNYNKTFKDLNKIVEASIINLIDKIINKIKKTYFLDLSGDKEFIWGLAIHLKYTLNRLRFNMNSENPILDHIKLNYNYAFEMAITSAQIITDYTKIYFNEHEVGYIALHFAAALERLRIKYKKKFRKILIVCTTGMGTAKLIEAKAKKIFGNAKIVLTLPQYKIKKVDINSFDLILTTVPLSIKTSIPVVKIDDFLRDEDIEFLNIFSNKEIDKPNSIDINDIKLNDLFSKNLFVKGCSYKDKFEIINQLSDMLIEQGYVDERFKEFLIKREKISPTDYGNLVAIPHAINNRSLNFKVVVSILKKPIDWGKNKVQLILMLVLPKQLDQDYKQVFEELLCIINNKDLIIKLINSQNYEDFVDTISIVTKGDENKYGHNK</sequence>
<dbReference type="EMBL" id="ARZA01000223">
    <property type="protein sequence ID" value="EOC99941.1"/>
    <property type="molecule type" value="Genomic_DNA"/>
</dbReference>
<comment type="caution">
    <text evidence="9">The sequence shown here is derived from an EMBL/GenBank/DDBJ whole genome shotgun (WGS) entry which is preliminary data.</text>
</comment>
<dbReference type="InterPro" id="IPR036095">
    <property type="entry name" value="PTS_EIIB-like_sf"/>
</dbReference>
<protein>
    <submittedName>
        <fullName evidence="9">Transcriptional antiterminator of lichenan operon, BglG family</fullName>
    </submittedName>
</protein>
<feature type="domain" description="PRD" evidence="8">
    <location>
        <begin position="190"/>
        <end position="296"/>
    </location>
</feature>
<dbReference type="Gene3D" id="3.40.50.2300">
    <property type="match status" value="1"/>
</dbReference>
<dbReference type="SUPFAM" id="SSF46785">
    <property type="entry name" value="Winged helix' DNA-binding domain"/>
    <property type="match status" value="1"/>
</dbReference>
<dbReference type="InterPro" id="IPR007737">
    <property type="entry name" value="Mga_HTH"/>
</dbReference>
<dbReference type="Pfam" id="PF00359">
    <property type="entry name" value="PTS_EIIA_2"/>
    <property type="match status" value="1"/>
</dbReference>
<evidence type="ECO:0000259" key="7">
    <source>
        <dbReference type="PROSITE" id="PS51099"/>
    </source>
</evidence>
<dbReference type="InterPro" id="IPR016152">
    <property type="entry name" value="PTrfase/Anion_transptr"/>
</dbReference>
<dbReference type="InterPro" id="IPR036390">
    <property type="entry name" value="WH_DNA-bd_sf"/>
</dbReference>
<keyword evidence="5" id="KW-0804">Transcription</keyword>
<dbReference type="Gene3D" id="1.10.1790.10">
    <property type="entry name" value="PRD domain"/>
    <property type="match status" value="2"/>
</dbReference>
<evidence type="ECO:0000313" key="10">
    <source>
        <dbReference type="Proteomes" id="UP000013378"/>
    </source>
</evidence>
<dbReference type="InterPro" id="IPR013196">
    <property type="entry name" value="HTH_11"/>
</dbReference>
<evidence type="ECO:0000256" key="5">
    <source>
        <dbReference type="ARBA" id="ARBA00023163"/>
    </source>
</evidence>
<evidence type="ECO:0000259" key="8">
    <source>
        <dbReference type="PROSITE" id="PS51372"/>
    </source>
</evidence>
<feature type="domain" description="PTS EIIB type-2" evidence="7">
    <location>
        <begin position="418"/>
        <end position="508"/>
    </location>
</feature>
<organism evidence="9 10">
    <name type="scientific">Caldisalinibacter kiritimatiensis</name>
    <dbReference type="NCBI Taxonomy" id="1304284"/>
    <lineage>
        <taxon>Bacteria</taxon>
        <taxon>Bacillati</taxon>
        <taxon>Bacillota</taxon>
        <taxon>Tissierellia</taxon>
        <taxon>Tissierellales</taxon>
        <taxon>Thermohalobacteraceae</taxon>
        <taxon>Caldisalinibacter</taxon>
    </lineage>
</organism>
<keyword evidence="3" id="KW-0805">Transcription regulation</keyword>
<dbReference type="PANTHER" id="PTHR30185:SF13">
    <property type="entry name" value="LICABCH OPERON REGULATOR-RELATED"/>
    <property type="match status" value="1"/>
</dbReference>
<dbReference type="PROSITE" id="PS51099">
    <property type="entry name" value="PTS_EIIB_TYPE_2"/>
    <property type="match status" value="1"/>
</dbReference>
<dbReference type="CDD" id="cd00211">
    <property type="entry name" value="PTS_IIA_fru"/>
    <property type="match status" value="1"/>
</dbReference>
<accession>R1ATI7</accession>
<evidence type="ECO:0000256" key="3">
    <source>
        <dbReference type="ARBA" id="ARBA00023015"/>
    </source>
</evidence>